<accession>A0A0C3QL30</accession>
<dbReference type="HOGENOM" id="CLU_1836601_0_0_1"/>
<dbReference type="PANTHER" id="PTHR35192">
    <property type="entry name" value="PROTEIN, PUTATIVE-RELATED"/>
    <property type="match status" value="1"/>
</dbReference>
<dbReference type="AlphaFoldDB" id="A0A0C3QL30"/>
<dbReference type="InterPro" id="IPR038955">
    <property type="entry name" value="PriA/CPL1_fungi"/>
</dbReference>
<reference evidence="3" key="2">
    <citation type="submission" date="2015-01" db="EMBL/GenBank/DDBJ databases">
        <title>Evolutionary Origins and Diversification of the Mycorrhizal Mutualists.</title>
        <authorList>
            <consortium name="DOE Joint Genome Institute"/>
            <consortium name="Mycorrhizal Genomics Consortium"/>
            <person name="Kohler A."/>
            <person name="Kuo A."/>
            <person name="Nagy L.G."/>
            <person name="Floudas D."/>
            <person name="Copeland A."/>
            <person name="Barry K.W."/>
            <person name="Cichocki N."/>
            <person name="Veneault-Fourrey C."/>
            <person name="LaButti K."/>
            <person name="Lindquist E.A."/>
            <person name="Lipzen A."/>
            <person name="Lundell T."/>
            <person name="Morin E."/>
            <person name="Murat C."/>
            <person name="Riley R."/>
            <person name="Ohm R."/>
            <person name="Sun H."/>
            <person name="Tunlid A."/>
            <person name="Henrissat B."/>
            <person name="Grigoriev I.V."/>
            <person name="Hibbett D.S."/>
            <person name="Martin F."/>
        </authorList>
    </citation>
    <scope>NUCLEOTIDE SEQUENCE [LARGE SCALE GENOMIC DNA]</scope>
    <source>
        <strain evidence="3">MUT 4182</strain>
    </source>
</reference>
<proteinExistence type="predicted"/>
<protein>
    <recommendedName>
        <fullName evidence="1">Protein CPL1-like domain-containing protein</fullName>
    </recommendedName>
</protein>
<dbReference type="OrthoDB" id="439917at2759"/>
<dbReference type="EMBL" id="KN822997">
    <property type="protein sequence ID" value="KIO28221.1"/>
    <property type="molecule type" value="Genomic_DNA"/>
</dbReference>
<dbReference type="Pfam" id="PF21671">
    <property type="entry name" value="CPL1-like"/>
    <property type="match status" value="1"/>
</dbReference>
<keyword evidence="3" id="KW-1185">Reference proteome</keyword>
<gene>
    <name evidence="2" type="ORF">M407DRAFT_22554</name>
</gene>
<organism evidence="2 3">
    <name type="scientific">Tulasnella calospora MUT 4182</name>
    <dbReference type="NCBI Taxonomy" id="1051891"/>
    <lineage>
        <taxon>Eukaryota</taxon>
        <taxon>Fungi</taxon>
        <taxon>Dikarya</taxon>
        <taxon>Basidiomycota</taxon>
        <taxon>Agaricomycotina</taxon>
        <taxon>Agaricomycetes</taxon>
        <taxon>Cantharellales</taxon>
        <taxon>Tulasnellaceae</taxon>
        <taxon>Tulasnella</taxon>
    </lineage>
</organism>
<evidence type="ECO:0000313" key="2">
    <source>
        <dbReference type="EMBL" id="KIO28221.1"/>
    </source>
</evidence>
<dbReference type="InterPro" id="IPR048661">
    <property type="entry name" value="CPL1-like"/>
</dbReference>
<dbReference type="PANTHER" id="PTHR35192:SF2">
    <property type="entry name" value="APPLE DOMAIN-CONTAINING PROTEIN"/>
    <property type="match status" value="1"/>
</dbReference>
<evidence type="ECO:0000313" key="3">
    <source>
        <dbReference type="Proteomes" id="UP000054248"/>
    </source>
</evidence>
<name>A0A0C3QL30_9AGAM</name>
<feature type="domain" description="Protein CPL1-like" evidence="1">
    <location>
        <begin position="45"/>
        <end position="107"/>
    </location>
</feature>
<evidence type="ECO:0000259" key="1">
    <source>
        <dbReference type="Pfam" id="PF21671"/>
    </source>
</evidence>
<reference evidence="2 3" key="1">
    <citation type="submission" date="2014-04" db="EMBL/GenBank/DDBJ databases">
        <authorList>
            <consortium name="DOE Joint Genome Institute"/>
            <person name="Kuo A."/>
            <person name="Girlanda M."/>
            <person name="Perotto S."/>
            <person name="Kohler A."/>
            <person name="Nagy L.G."/>
            <person name="Floudas D."/>
            <person name="Copeland A."/>
            <person name="Barry K.W."/>
            <person name="Cichocki N."/>
            <person name="Veneault-Fourrey C."/>
            <person name="LaButti K."/>
            <person name="Lindquist E.A."/>
            <person name="Lipzen A."/>
            <person name="Lundell T."/>
            <person name="Morin E."/>
            <person name="Murat C."/>
            <person name="Sun H."/>
            <person name="Tunlid A."/>
            <person name="Henrissat B."/>
            <person name="Grigoriev I.V."/>
            <person name="Hibbett D.S."/>
            <person name="Martin F."/>
            <person name="Nordberg H.P."/>
            <person name="Cantor M.N."/>
            <person name="Hua S.X."/>
        </authorList>
    </citation>
    <scope>NUCLEOTIDE SEQUENCE [LARGE SCALE GENOMIC DNA]</scope>
    <source>
        <strain evidence="2 3">MUT 4182</strain>
    </source>
</reference>
<sequence length="140" mass="14618">MVSDNVCPNTTGSGPVGTAISRKKRDLRCAQGFTACPRYSGRGGFDCVDTENDPESCGGCVGLDGEGTGTDCTATKGASVTRCVKRSCVVDSCRKGWVKSIDGTSCVLVSRSSRGVHAQGTEVKRKSTSSAKRAIRAKIF</sequence>
<dbReference type="Proteomes" id="UP000054248">
    <property type="component" value="Unassembled WGS sequence"/>
</dbReference>
<dbReference type="STRING" id="1051891.A0A0C3QL30"/>